<accession>A0A9X5E882</accession>
<keyword evidence="3" id="KW-1185">Reference proteome</keyword>
<evidence type="ECO:0000313" key="2">
    <source>
        <dbReference type="EMBL" id="NHC36683.1"/>
    </source>
</evidence>
<dbReference type="OrthoDB" id="427106at2"/>
<comment type="caution">
    <text evidence="2">The sequence shown here is derived from an EMBL/GenBank/DDBJ whole genome shotgun (WGS) entry which is preliminary data.</text>
</comment>
<proteinExistence type="predicted"/>
<sequence>MYSDADRPANNDASNEEIPILRRQSIHPDSLKFMDMAKELLDSPEIKQAISDERQEKPQEQ</sequence>
<dbReference type="Proteomes" id="UP000031532">
    <property type="component" value="Unassembled WGS sequence"/>
</dbReference>
<reference evidence="2 3" key="1">
    <citation type="journal article" date="2015" name="Genome Announc.">
        <title>Draft Genome Sequence of the Terrestrial Cyanobacterium Scytonema millei VB511283, Isolated from Eastern India.</title>
        <authorList>
            <person name="Sen D."/>
            <person name="Chandrababunaidu M.M."/>
            <person name="Singh D."/>
            <person name="Sanghi N."/>
            <person name="Ghorai A."/>
            <person name="Mishra G.P."/>
            <person name="Madduluri M."/>
            <person name="Adhikary S.P."/>
            <person name="Tripathy S."/>
        </authorList>
    </citation>
    <scope>NUCLEOTIDE SEQUENCE [LARGE SCALE GENOMIC DNA]</scope>
    <source>
        <strain evidence="2 3">VB511283</strain>
    </source>
</reference>
<protein>
    <submittedName>
        <fullName evidence="2">Uncharacterized protein</fullName>
    </submittedName>
</protein>
<dbReference type="EMBL" id="JTJC03000005">
    <property type="protein sequence ID" value="NHC36683.1"/>
    <property type="molecule type" value="Genomic_DNA"/>
</dbReference>
<evidence type="ECO:0000256" key="1">
    <source>
        <dbReference type="SAM" id="MobiDB-lite"/>
    </source>
</evidence>
<organism evidence="2 3">
    <name type="scientific">Scytonema millei VB511283</name>
    <dbReference type="NCBI Taxonomy" id="1245923"/>
    <lineage>
        <taxon>Bacteria</taxon>
        <taxon>Bacillati</taxon>
        <taxon>Cyanobacteriota</taxon>
        <taxon>Cyanophyceae</taxon>
        <taxon>Nostocales</taxon>
        <taxon>Scytonemataceae</taxon>
        <taxon>Scytonema</taxon>
    </lineage>
</organism>
<dbReference type="RefSeq" id="WP_039715908.1">
    <property type="nucleotide sequence ID" value="NZ_JTJC03000005.1"/>
</dbReference>
<gene>
    <name evidence="2" type="ORF">QH73_0018885</name>
</gene>
<feature type="region of interest" description="Disordered" evidence="1">
    <location>
        <begin position="1"/>
        <end position="23"/>
    </location>
</feature>
<evidence type="ECO:0000313" key="3">
    <source>
        <dbReference type="Proteomes" id="UP000031532"/>
    </source>
</evidence>
<dbReference type="AlphaFoldDB" id="A0A9X5E882"/>
<name>A0A9X5E882_9CYAN</name>